<dbReference type="InterPro" id="IPR003594">
    <property type="entry name" value="HATPase_dom"/>
</dbReference>
<dbReference type="InterPro" id="IPR004358">
    <property type="entry name" value="Sig_transdc_His_kin-like_C"/>
</dbReference>
<dbReference type="Gene3D" id="1.20.120.160">
    <property type="entry name" value="HPT domain"/>
    <property type="match status" value="1"/>
</dbReference>
<dbReference type="GO" id="GO:0005524">
    <property type="term" value="F:ATP binding"/>
    <property type="evidence" value="ECO:0007669"/>
    <property type="project" value="UniProtKB-KW"/>
</dbReference>
<keyword evidence="6" id="KW-0812">Transmembrane</keyword>
<keyword evidence="17" id="KW-0418">Kinase</keyword>
<dbReference type="SMART" id="SM00448">
    <property type="entry name" value="REC"/>
    <property type="match status" value="1"/>
</dbReference>
<dbReference type="SUPFAM" id="SSF55874">
    <property type="entry name" value="ATPase domain of HSP90 chaperone/DNA topoisomerase II/histidine kinase"/>
    <property type="match status" value="1"/>
</dbReference>
<evidence type="ECO:0000256" key="3">
    <source>
        <dbReference type="ARBA" id="ARBA00012438"/>
    </source>
</evidence>
<dbReference type="InterPro" id="IPR011006">
    <property type="entry name" value="CheY-like_superfamily"/>
</dbReference>
<feature type="domain" description="Response regulatory" evidence="15">
    <location>
        <begin position="314"/>
        <end position="432"/>
    </location>
</feature>
<dbReference type="PROSITE" id="PS50110">
    <property type="entry name" value="RESPONSE_REGULATORY"/>
    <property type="match status" value="1"/>
</dbReference>
<evidence type="ECO:0000313" key="18">
    <source>
        <dbReference type="Proteomes" id="UP000183257"/>
    </source>
</evidence>
<dbReference type="SUPFAM" id="SSF47226">
    <property type="entry name" value="Histidine-containing phosphotransfer domain, HPT domain"/>
    <property type="match status" value="1"/>
</dbReference>
<comment type="catalytic activity">
    <reaction evidence="1">
        <text>ATP + protein L-histidine = ADP + protein N-phospho-L-histidine.</text>
        <dbReference type="EC" id="2.7.13.3"/>
    </reaction>
</comment>
<dbReference type="InterPro" id="IPR005467">
    <property type="entry name" value="His_kinase_dom"/>
</dbReference>
<dbReference type="SUPFAM" id="SSF52172">
    <property type="entry name" value="CheY-like"/>
    <property type="match status" value="1"/>
</dbReference>
<dbReference type="PRINTS" id="PR00344">
    <property type="entry name" value="BCTRLSENSOR"/>
</dbReference>
<name>A0A1K1MF22_9FLAO</name>
<sequence>MKLNDLHTSLSNLQEKLTRFSFDELSAKEADKFRNALNSFKSLLEDKNTIQGNLNNLCTANNNLVNKTTLEEKQQTLQSLLVTAANKEINVPLNGILKFSEKLLKSNLTMEQERIVKEIQASSNNILTVSKDIIDYTGNDAIGTNECTTIKFHNIVKDVLFLCNALILNKSLKLNYTATNTIPNDLIGDPSKLSQILLNLVGNAVQTTQKGEILVVSKLIEETNDKVFIEFTVTDTSFGISDDKLDAVFDFYSQDNSSLGLGLNVAKQLIESIDGTISVSSKVDTGTKFTFILPFKKPVEPTRASLSKGIADIKVLIFEDNKLNQKLIELKLKKWNCKTFITDNCNVGLEILENNPIDIILMDLRMPGKNGDVIAEEIRNNNDLRVKNTPIIAVTADHDIRTSTEFNILNFTEFLLKPYTSDELLSTLLEQIENNANMETLTSNHINDKGDVPKINLTPVLNECMGDIGMLQELIRLFKNNALEFIGKAIVHIRNEDYEGLKFSTHKIKAGLKMMKTEALHDTVLQIENAIKDDIDVKHLNFLYNCFVEEYPIIDQQLDDELLRLAQEA</sequence>
<dbReference type="Gene3D" id="3.30.565.10">
    <property type="entry name" value="Histidine kinase-like ATPase, C-terminal domain"/>
    <property type="match status" value="1"/>
</dbReference>
<feature type="domain" description="Histidine kinase" evidence="14">
    <location>
        <begin position="84"/>
        <end position="297"/>
    </location>
</feature>
<evidence type="ECO:0000313" key="17">
    <source>
        <dbReference type="EMBL" id="SFW21757.1"/>
    </source>
</evidence>
<dbReference type="PROSITE" id="PS50894">
    <property type="entry name" value="HPT"/>
    <property type="match status" value="1"/>
</dbReference>
<evidence type="ECO:0000256" key="11">
    <source>
        <dbReference type="ARBA" id="ARBA00023136"/>
    </source>
</evidence>
<evidence type="ECO:0000256" key="6">
    <source>
        <dbReference type="ARBA" id="ARBA00022692"/>
    </source>
</evidence>
<dbReference type="CDD" id="cd17546">
    <property type="entry name" value="REC_hyHK_CKI1_RcsC-like"/>
    <property type="match status" value="1"/>
</dbReference>
<keyword evidence="7" id="KW-0547">Nucleotide-binding</keyword>
<keyword evidence="10" id="KW-0902">Two-component regulatory system</keyword>
<evidence type="ECO:0000256" key="5">
    <source>
        <dbReference type="ARBA" id="ARBA00022553"/>
    </source>
</evidence>
<proteinExistence type="predicted"/>
<keyword evidence="11" id="KW-0472">Membrane</keyword>
<dbReference type="InterPro" id="IPR036890">
    <property type="entry name" value="HATPase_C_sf"/>
</dbReference>
<dbReference type="Gene3D" id="3.40.50.2300">
    <property type="match status" value="1"/>
</dbReference>
<dbReference type="STRING" id="76595.SAMN05660313_00576"/>
<dbReference type="GO" id="GO:0000155">
    <property type="term" value="F:phosphorelay sensor kinase activity"/>
    <property type="evidence" value="ECO:0007669"/>
    <property type="project" value="UniProtKB-ARBA"/>
</dbReference>
<evidence type="ECO:0000256" key="9">
    <source>
        <dbReference type="ARBA" id="ARBA00022989"/>
    </source>
</evidence>
<organism evidence="17 18">
    <name type="scientific">Cellulophaga fucicola</name>
    <dbReference type="NCBI Taxonomy" id="76595"/>
    <lineage>
        <taxon>Bacteria</taxon>
        <taxon>Pseudomonadati</taxon>
        <taxon>Bacteroidota</taxon>
        <taxon>Flavobacteriia</taxon>
        <taxon>Flavobacteriales</taxon>
        <taxon>Flavobacteriaceae</taxon>
        <taxon>Cellulophaga</taxon>
    </lineage>
</organism>
<feature type="modified residue" description="4-aspartylphosphate" evidence="13">
    <location>
        <position position="363"/>
    </location>
</feature>
<keyword evidence="5 13" id="KW-0597">Phosphoprotein</keyword>
<evidence type="ECO:0000256" key="12">
    <source>
        <dbReference type="PROSITE-ProRule" id="PRU00110"/>
    </source>
</evidence>
<accession>A0A1K1MF22</accession>
<dbReference type="InterPro" id="IPR001789">
    <property type="entry name" value="Sig_transdc_resp-reg_receiver"/>
</dbReference>
<keyword evidence="17" id="KW-0808">Transferase</keyword>
<dbReference type="Pfam" id="PF00072">
    <property type="entry name" value="Response_reg"/>
    <property type="match status" value="1"/>
</dbReference>
<evidence type="ECO:0000256" key="10">
    <source>
        <dbReference type="ARBA" id="ARBA00023012"/>
    </source>
</evidence>
<dbReference type="EMBL" id="FPIY01000001">
    <property type="protein sequence ID" value="SFW21757.1"/>
    <property type="molecule type" value="Genomic_DNA"/>
</dbReference>
<keyword evidence="9" id="KW-1133">Transmembrane helix</keyword>
<evidence type="ECO:0000259" key="14">
    <source>
        <dbReference type="PROSITE" id="PS50109"/>
    </source>
</evidence>
<dbReference type="Pfam" id="PF02518">
    <property type="entry name" value="HATPase_c"/>
    <property type="match status" value="1"/>
</dbReference>
<protein>
    <recommendedName>
        <fullName evidence="3">histidine kinase</fullName>
        <ecNumber evidence="3">2.7.13.3</ecNumber>
    </recommendedName>
</protein>
<evidence type="ECO:0000256" key="4">
    <source>
        <dbReference type="ARBA" id="ARBA00022475"/>
    </source>
</evidence>
<evidence type="ECO:0000259" key="15">
    <source>
        <dbReference type="PROSITE" id="PS50110"/>
    </source>
</evidence>
<dbReference type="Gene3D" id="1.10.287.130">
    <property type="match status" value="1"/>
</dbReference>
<dbReference type="AlphaFoldDB" id="A0A1K1MF22"/>
<evidence type="ECO:0000259" key="16">
    <source>
        <dbReference type="PROSITE" id="PS50894"/>
    </source>
</evidence>
<dbReference type="PANTHER" id="PTHR45339">
    <property type="entry name" value="HYBRID SIGNAL TRANSDUCTION HISTIDINE KINASE J"/>
    <property type="match status" value="1"/>
</dbReference>
<evidence type="ECO:0000256" key="8">
    <source>
        <dbReference type="ARBA" id="ARBA00022840"/>
    </source>
</evidence>
<keyword evidence="18" id="KW-1185">Reference proteome</keyword>
<reference evidence="18" key="1">
    <citation type="submission" date="2016-11" db="EMBL/GenBank/DDBJ databases">
        <authorList>
            <person name="Varghese N."/>
            <person name="Submissions S."/>
        </authorList>
    </citation>
    <scope>NUCLEOTIDE SEQUENCE [LARGE SCALE GENOMIC DNA]</scope>
    <source>
        <strain evidence="18">DSM 24786</strain>
    </source>
</reference>
<dbReference type="SMART" id="SM00387">
    <property type="entry name" value="HATPase_c"/>
    <property type="match status" value="1"/>
</dbReference>
<dbReference type="EC" id="2.7.13.3" evidence="3"/>
<dbReference type="InterPro" id="IPR036641">
    <property type="entry name" value="HPT_dom_sf"/>
</dbReference>
<dbReference type="OrthoDB" id="1046984at2"/>
<evidence type="ECO:0000256" key="13">
    <source>
        <dbReference type="PROSITE-ProRule" id="PRU00169"/>
    </source>
</evidence>
<gene>
    <name evidence="17" type="ORF">SAMN05660313_00576</name>
</gene>
<dbReference type="Proteomes" id="UP000183257">
    <property type="component" value="Unassembled WGS sequence"/>
</dbReference>
<evidence type="ECO:0000256" key="1">
    <source>
        <dbReference type="ARBA" id="ARBA00000085"/>
    </source>
</evidence>
<keyword evidence="4" id="KW-1003">Cell membrane</keyword>
<evidence type="ECO:0000256" key="7">
    <source>
        <dbReference type="ARBA" id="ARBA00022741"/>
    </source>
</evidence>
<comment type="subcellular location">
    <subcellularLocation>
        <location evidence="2">Cell membrane</location>
        <topology evidence="2">Multi-pass membrane protein</topology>
    </subcellularLocation>
</comment>
<dbReference type="GO" id="GO:0005886">
    <property type="term" value="C:plasma membrane"/>
    <property type="evidence" value="ECO:0007669"/>
    <property type="project" value="UniProtKB-SubCell"/>
</dbReference>
<keyword evidence="8" id="KW-0067">ATP-binding</keyword>
<dbReference type="PROSITE" id="PS50109">
    <property type="entry name" value="HIS_KIN"/>
    <property type="match status" value="1"/>
</dbReference>
<evidence type="ECO:0000256" key="2">
    <source>
        <dbReference type="ARBA" id="ARBA00004651"/>
    </source>
</evidence>
<dbReference type="InterPro" id="IPR008207">
    <property type="entry name" value="Sig_transdc_His_kin_Hpt_dom"/>
</dbReference>
<dbReference type="PANTHER" id="PTHR45339:SF1">
    <property type="entry name" value="HYBRID SIGNAL TRANSDUCTION HISTIDINE KINASE J"/>
    <property type="match status" value="1"/>
</dbReference>
<dbReference type="RefSeq" id="WP_072302245.1">
    <property type="nucleotide sequence ID" value="NZ_FPIY01000001.1"/>
</dbReference>
<feature type="modified residue" description="Phosphohistidine" evidence="12">
    <location>
        <position position="506"/>
    </location>
</feature>
<feature type="domain" description="HPt" evidence="16">
    <location>
        <begin position="467"/>
        <end position="569"/>
    </location>
</feature>